<feature type="transmembrane region" description="Helical" evidence="13">
    <location>
        <begin position="805"/>
        <end position="828"/>
    </location>
</feature>
<feature type="domain" description="P-type ATPase A" evidence="15">
    <location>
        <begin position="634"/>
        <end position="732"/>
    </location>
</feature>
<dbReference type="CDD" id="cd07542">
    <property type="entry name" value="P-type_ATPase_cation"/>
    <property type="match status" value="1"/>
</dbReference>
<evidence type="ECO:0000256" key="12">
    <source>
        <dbReference type="ARBA" id="ARBA00049360"/>
    </source>
</evidence>
<comment type="catalytic activity">
    <reaction evidence="12 13">
        <text>ATP + H2O = ADP + phosphate + H(+)</text>
        <dbReference type="Rhea" id="RHEA:13065"/>
        <dbReference type="ChEBI" id="CHEBI:15377"/>
        <dbReference type="ChEBI" id="CHEBI:15378"/>
        <dbReference type="ChEBI" id="CHEBI:30616"/>
        <dbReference type="ChEBI" id="CHEBI:43474"/>
        <dbReference type="ChEBI" id="CHEBI:456216"/>
    </reaction>
</comment>
<dbReference type="Pfam" id="PF13246">
    <property type="entry name" value="Cation_ATPase"/>
    <property type="match status" value="1"/>
</dbReference>
<dbReference type="SFLD" id="SFLDG00002">
    <property type="entry name" value="C1.7:_P-type_atpase_like"/>
    <property type="match status" value="1"/>
</dbReference>
<sequence>MIFPRFAVGILKNPAHLTGAVEKALPDLDGQGCQSRRPGSRFRVNDAKGSFCFSSPEQDQVDTPLFSSTPSFSSAFSKAEKTTVSTTHFSPKGDVIEMAPMAGSSSQDPNPGQEAPYDYTEGASALDISRAVNNDRRARRDSQYSTYNDNDEGAMYSGPGHTVNPSSVSRMSHMELGRRSSDNWLSRRRSMDSRMGRSKRRDSRSSQVSRQSVDGTRGPVDDLSDGDDGITHRRRQHSPSTPPQRASVFENIASLFGRTPGAPDAASNRRPSLSQRSSRSRLSRRSLDGGSEYAVDTEDEGEERWGYSSGEEYSDEEEAQQSEPDRQSITASMDYDSDPPSPTGAHQGLPLLDIDPVFGGESRIEMDTEFTLLEPPPPGPPSRQTIHIPDEDSTVRFVGYETIPWRVWAWRVLCTLTGGILALLGHWFPQLWLRWVAHEKAFIDSRNGFIVVESAYKSISLLSIKKLEYPYNISTAFPVTVDSIPGSESDIMTTSKEMYDSTSGMLSYLLLADYRHTRFAVDPRTGLFYMIRDWRDPSWAGITSAQTPLDEITRQQRHALFGQNAIDIEGKSTITLLVDEVIHPFYVFQIASIILWSLDDYYYYAFCIGLISVISITTTLTVKRMKEMSKLVCKVDVLKNGVWAESDSTDLVPGDIVNLSTSNISTIPADLFLLSGDAIVNESMLTGESVPVSKIPMKDDDVVKWRDDKTENPKTFLYGGTRVVRIRGSFTTEGQSRPALGLVALTAFNTTKGALIRSMLFPKPIGFKFYRDSVRFIGVLAGIAGLGFCFSAVEFVKIGLPWQTILVRALDLITVVVPPALPATLSIGTSFAIGRLRKLGIYCISPSRVNVAGKVNVCCFDKTGTLTEDGLDILGVRSLDKSDLMFGELLEDVHDLPLSKDKATFLHALATCHSLKMVDGEVIGDPLDVKMFGFTRWTLEEGRIAGTGNIKAKGAVVDQAALVQTVVRPPGSAQFKLEDALKGAAKRAHFLELGVIRGFDFVSSLRRMSVIVKRLKSSSMEVYVKGAPEVMAEICDKSSFPQDYDDLLSYYTKRGYRVIAIAGKSIEGLSWLKAQRMKREQAESGLKFLGLVIFENRLKPGTTPAIQALRSAHLACRMITGDNPLTAVSVARECSLINQAAHVFAPTFAKGNANIANSKLVWSSMDDITWKLDSYSLKPLPPPPHHAVEGDEIDYQDYSLVITGDIFRWMLNYAPLETVQRMLVKTQIFARMSPDEKNEVVERLQTLGYTVLMCGDGANDCAALKAADVGISLSEAEASVAAPFTTSTPDIGCVIEVIKEGRSALVTSFSCFKYMALYSMIQFTSVTLLYSFASSLGDFQFLYIDLFIIIPIAVTMGRTLPYPRIFPKRPTASLVSKKVLASIIGQIVITSAFQFWAYFWVRRQAWYEPPPTKLPNGEDNKLESTNYENSVLFLISCFQYILVAAVFSIGPPYRKSMWTNGWLMFSMVVLSAFNVLVLLAPPKIVLDILTLVNLPLGGRYVLLVAAVINVIVSMAFEEWGTQGVSTMIGSAMKCCGRGHRRVRDGKTYKAVEGGMR</sequence>
<dbReference type="OrthoDB" id="48943at2759"/>
<evidence type="ECO:0000256" key="10">
    <source>
        <dbReference type="ARBA" id="ARBA00022989"/>
    </source>
</evidence>
<dbReference type="InterPro" id="IPR023298">
    <property type="entry name" value="ATPase_P-typ_TM_dom_sf"/>
</dbReference>
<keyword evidence="7 13" id="KW-0067">ATP-binding</keyword>
<dbReference type="SUPFAM" id="SSF81653">
    <property type="entry name" value="Calcium ATPase, transduction domain A"/>
    <property type="match status" value="1"/>
</dbReference>
<evidence type="ECO:0000256" key="14">
    <source>
        <dbReference type="SAM" id="MobiDB-lite"/>
    </source>
</evidence>
<keyword evidence="4 13" id="KW-0812">Transmembrane</keyword>
<gene>
    <name evidence="18" type="ORF">D9619_001907</name>
</gene>
<keyword evidence="10 13" id="KW-1133">Transmembrane helix</keyword>
<keyword evidence="3" id="KW-0597">Phosphoprotein</keyword>
<dbReference type="Gene3D" id="1.20.1110.10">
    <property type="entry name" value="Calcium-transporting ATPase, transmembrane domain"/>
    <property type="match status" value="2"/>
</dbReference>
<dbReference type="PROSITE" id="PS00154">
    <property type="entry name" value="ATPASE_E1_E2"/>
    <property type="match status" value="1"/>
</dbReference>
<evidence type="ECO:0000256" key="8">
    <source>
        <dbReference type="ARBA" id="ARBA00022842"/>
    </source>
</evidence>
<protein>
    <recommendedName>
        <fullName evidence="13">Cation-transporting ATPase</fullName>
        <ecNumber evidence="13">7.2.2.-</ecNumber>
    </recommendedName>
</protein>
<dbReference type="InterPro" id="IPR036412">
    <property type="entry name" value="HAD-like_sf"/>
</dbReference>
<evidence type="ECO:0000256" key="7">
    <source>
        <dbReference type="ARBA" id="ARBA00022840"/>
    </source>
</evidence>
<comment type="subcellular location">
    <subcellularLocation>
        <location evidence="1 13">Membrane</location>
        <topology evidence="1 13">Multi-pass membrane protein</topology>
    </subcellularLocation>
</comment>
<dbReference type="InterPro" id="IPR006544">
    <property type="entry name" value="P-type_TPase_V"/>
</dbReference>
<evidence type="ECO:0000256" key="6">
    <source>
        <dbReference type="ARBA" id="ARBA00022741"/>
    </source>
</evidence>
<dbReference type="EMBL" id="JAACJJ010000028">
    <property type="protein sequence ID" value="KAF5320735.1"/>
    <property type="molecule type" value="Genomic_DNA"/>
</dbReference>
<keyword evidence="11 13" id="KW-0472">Membrane</keyword>
<feature type="compositionally biased region" description="Low complexity" evidence="14">
    <location>
        <begin position="205"/>
        <end position="215"/>
    </location>
</feature>
<evidence type="ECO:0000259" key="16">
    <source>
        <dbReference type="Pfam" id="PF00689"/>
    </source>
</evidence>
<keyword evidence="5 13" id="KW-0479">Metal-binding</keyword>
<dbReference type="GO" id="GO:0005524">
    <property type="term" value="F:ATP binding"/>
    <property type="evidence" value="ECO:0007669"/>
    <property type="project" value="UniProtKB-UniRule"/>
</dbReference>
<feature type="transmembrane region" description="Helical" evidence="13">
    <location>
        <begin position="1462"/>
        <end position="1480"/>
    </location>
</feature>
<dbReference type="FunFam" id="3.40.1110.10:FF:000057">
    <property type="entry name" value="Cation-transporting ATPase"/>
    <property type="match status" value="1"/>
</dbReference>
<dbReference type="FunFam" id="3.40.50.1000:FF:000068">
    <property type="entry name" value="Cation-transporting ATPase"/>
    <property type="match status" value="1"/>
</dbReference>
<feature type="region of interest" description="Disordered" evidence="14">
    <location>
        <begin position="129"/>
        <end position="351"/>
    </location>
</feature>
<dbReference type="PRINTS" id="PR00119">
    <property type="entry name" value="CATATPASE"/>
</dbReference>
<keyword evidence="19" id="KW-1185">Reference proteome</keyword>
<dbReference type="InterPro" id="IPR047819">
    <property type="entry name" value="P5A-ATPase_N"/>
</dbReference>
<dbReference type="Gene3D" id="2.70.150.10">
    <property type="entry name" value="Calcium-transporting ATPase, cytoplasmic transduction domain A"/>
    <property type="match status" value="1"/>
</dbReference>
<evidence type="ECO:0000256" key="11">
    <source>
        <dbReference type="ARBA" id="ARBA00023136"/>
    </source>
</evidence>
<dbReference type="InterPro" id="IPR001757">
    <property type="entry name" value="P_typ_ATPase"/>
</dbReference>
<evidence type="ECO:0000256" key="13">
    <source>
        <dbReference type="RuleBase" id="RU362082"/>
    </source>
</evidence>
<dbReference type="SFLD" id="SFLDS00003">
    <property type="entry name" value="Haloacid_Dehalogenase"/>
    <property type="match status" value="1"/>
</dbReference>
<dbReference type="Gene3D" id="3.40.1110.10">
    <property type="entry name" value="Calcium-transporting ATPase, cytoplasmic domain N"/>
    <property type="match status" value="1"/>
</dbReference>
<dbReference type="Proteomes" id="UP000567179">
    <property type="component" value="Unassembled WGS sequence"/>
</dbReference>
<dbReference type="InterPro" id="IPR006068">
    <property type="entry name" value="ATPase_P-typ_cation-transptr_C"/>
</dbReference>
<feature type="transmembrane region" description="Helical" evidence="13">
    <location>
        <begin position="1500"/>
        <end position="1517"/>
    </location>
</feature>
<comment type="caution">
    <text evidence="13">Lacks conserved residue(s) required for the propagation of feature annotation.</text>
</comment>
<dbReference type="PROSITE" id="PS01229">
    <property type="entry name" value="COF_2"/>
    <property type="match status" value="1"/>
</dbReference>
<dbReference type="PANTHER" id="PTHR45630:SF8">
    <property type="entry name" value="CATION-TRANSPORTING ATPASE"/>
    <property type="match status" value="1"/>
</dbReference>
<dbReference type="SUPFAM" id="SSF81660">
    <property type="entry name" value="Metal cation-transporting ATPase, ATP-binding domain N"/>
    <property type="match status" value="1"/>
</dbReference>
<accession>A0A8H5BCC0</accession>
<feature type="domain" description="P5B-type ATPase N-terminal" evidence="17">
    <location>
        <begin position="391"/>
        <end position="520"/>
    </location>
</feature>
<evidence type="ECO:0000259" key="15">
    <source>
        <dbReference type="Pfam" id="PF00122"/>
    </source>
</evidence>
<dbReference type="GO" id="GO:0015662">
    <property type="term" value="F:P-type ion transporter activity"/>
    <property type="evidence" value="ECO:0007669"/>
    <property type="project" value="InterPro"/>
</dbReference>
<dbReference type="InterPro" id="IPR018303">
    <property type="entry name" value="ATPase_P-typ_P_site"/>
</dbReference>
<organism evidence="18 19">
    <name type="scientific">Psilocybe cf. subviscida</name>
    <dbReference type="NCBI Taxonomy" id="2480587"/>
    <lineage>
        <taxon>Eukaryota</taxon>
        <taxon>Fungi</taxon>
        <taxon>Dikarya</taxon>
        <taxon>Basidiomycota</taxon>
        <taxon>Agaricomycotina</taxon>
        <taxon>Agaricomycetes</taxon>
        <taxon>Agaricomycetidae</taxon>
        <taxon>Agaricales</taxon>
        <taxon>Agaricineae</taxon>
        <taxon>Strophariaceae</taxon>
        <taxon>Psilocybe</taxon>
    </lineage>
</organism>
<evidence type="ECO:0000313" key="18">
    <source>
        <dbReference type="EMBL" id="KAF5320735.1"/>
    </source>
</evidence>
<dbReference type="Pfam" id="PF12409">
    <property type="entry name" value="P5-ATPase"/>
    <property type="match status" value="1"/>
</dbReference>
<reference evidence="18 19" key="1">
    <citation type="journal article" date="2020" name="ISME J.">
        <title>Uncovering the hidden diversity of litter-decomposition mechanisms in mushroom-forming fungi.</title>
        <authorList>
            <person name="Floudas D."/>
            <person name="Bentzer J."/>
            <person name="Ahren D."/>
            <person name="Johansson T."/>
            <person name="Persson P."/>
            <person name="Tunlid A."/>
        </authorList>
    </citation>
    <scope>NUCLEOTIDE SEQUENCE [LARGE SCALE GENOMIC DNA]</scope>
    <source>
        <strain evidence="18 19">CBS 101986</strain>
    </source>
</reference>
<dbReference type="EC" id="7.2.2.-" evidence="13"/>
<keyword evidence="9 13" id="KW-1278">Translocase</keyword>
<dbReference type="SFLD" id="SFLDF00027">
    <property type="entry name" value="p-type_atpase"/>
    <property type="match status" value="1"/>
</dbReference>
<comment type="similarity">
    <text evidence="2 13">Belongs to the cation transport ATPase (P-type) (TC 3.A.3) family. Type V subfamily.</text>
</comment>
<evidence type="ECO:0000256" key="4">
    <source>
        <dbReference type="ARBA" id="ARBA00022692"/>
    </source>
</evidence>
<feature type="compositionally biased region" description="Basic and acidic residues" evidence="14">
    <location>
        <begin position="133"/>
        <end position="142"/>
    </location>
</feature>
<dbReference type="GO" id="GO:0016887">
    <property type="term" value="F:ATP hydrolysis activity"/>
    <property type="evidence" value="ECO:0007669"/>
    <property type="project" value="InterPro"/>
</dbReference>
<dbReference type="GO" id="GO:0046872">
    <property type="term" value="F:metal ion binding"/>
    <property type="evidence" value="ECO:0007669"/>
    <property type="project" value="UniProtKB-UniRule"/>
</dbReference>
<feature type="transmembrane region" description="Helical" evidence="13">
    <location>
        <begin position="1379"/>
        <end position="1401"/>
    </location>
</feature>
<dbReference type="Gene3D" id="3.40.50.1000">
    <property type="entry name" value="HAD superfamily/HAD-like"/>
    <property type="match status" value="1"/>
</dbReference>
<feature type="transmembrane region" description="Helical" evidence="13">
    <location>
        <begin position="773"/>
        <end position="793"/>
    </location>
</feature>
<dbReference type="PANTHER" id="PTHR45630">
    <property type="entry name" value="CATION-TRANSPORTING ATPASE-RELATED"/>
    <property type="match status" value="1"/>
</dbReference>
<dbReference type="SUPFAM" id="SSF56784">
    <property type="entry name" value="HAD-like"/>
    <property type="match status" value="1"/>
</dbReference>
<dbReference type="NCBIfam" id="TIGR01657">
    <property type="entry name" value="P-ATPase-V"/>
    <property type="match status" value="1"/>
</dbReference>
<dbReference type="GO" id="GO:0019829">
    <property type="term" value="F:ATPase-coupled monoatomic cation transmembrane transporter activity"/>
    <property type="evidence" value="ECO:0007669"/>
    <property type="project" value="UniProtKB-UniRule"/>
</dbReference>
<evidence type="ECO:0000313" key="19">
    <source>
        <dbReference type="Proteomes" id="UP000567179"/>
    </source>
</evidence>
<dbReference type="InterPro" id="IPR008250">
    <property type="entry name" value="ATPase_P-typ_transduc_dom_A_sf"/>
</dbReference>
<feature type="compositionally biased region" description="Basic and acidic residues" evidence="14">
    <location>
        <begin position="172"/>
        <end position="181"/>
    </location>
</feature>
<dbReference type="InterPro" id="IPR023214">
    <property type="entry name" value="HAD_sf"/>
</dbReference>
<evidence type="ECO:0000256" key="5">
    <source>
        <dbReference type="ARBA" id="ARBA00022723"/>
    </source>
</evidence>
<dbReference type="InterPro" id="IPR044492">
    <property type="entry name" value="P_typ_ATPase_HD_dom"/>
</dbReference>
<evidence type="ECO:0000256" key="3">
    <source>
        <dbReference type="ARBA" id="ARBA00022553"/>
    </source>
</evidence>
<dbReference type="Pfam" id="PF00689">
    <property type="entry name" value="Cation_ATPase_C"/>
    <property type="match status" value="1"/>
</dbReference>
<feature type="transmembrane region" description="Helical" evidence="13">
    <location>
        <begin position="1339"/>
        <end position="1358"/>
    </location>
</feature>
<feature type="region of interest" description="Disordered" evidence="14">
    <location>
        <begin position="99"/>
        <end position="118"/>
    </location>
</feature>
<dbReference type="GO" id="GO:0006874">
    <property type="term" value="P:intracellular calcium ion homeostasis"/>
    <property type="evidence" value="ECO:0007669"/>
    <property type="project" value="TreeGrafter"/>
</dbReference>
<dbReference type="FunFam" id="1.20.1110.10:FF:000032">
    <property type="entry name" value="Cation-transporting ATPase"/>
    <property type="match status" value="1"/>
</dbReference>
<evidence type="ECO:0000259" key="17">
    <source>
        <dbReference type="Pfam" id="PF12409"/>
    </source>
</evidence>
<proteinExistence type="inferred from homology"/>
<name>A0A8H5BCC0_9AGAR</name>
<evidence type="ECO:0000256" key="2">
    <source>
        <dbReference type="ARBA" id="ARBA00006000"/>
    </source>
</evidence>
<dbReference type="InterPro" id="IPR023299">
    <property type="entry name" value="ATPase_P-typ_cyto_dom_N"/>
</dbReference>
<comment type="caution">
    <text evidence="18">The sequence shown here is derived from an EMBL/GenBank/DDBJ whole genome shotgun (WGS) entry which is preliminary data.</text>
</comment>
<feature type="transmembrane region" description="Helical" evidence="13">
    <location>
        <begin position="602"/>
        <end position="622"/>
    </location>
</feature>
<keyword evidence="8 13" id="KW-0460">Magnesium</keyword>
<evidence type="ECO:0000256" key="1">
    <source>
        <dbReference type="ARBA" id="ARBA00004141"/>
    </source>
</evidence>
<dbReference type="SUPFAM" id="SSF81665">
    <property type="entry name" value="Calcium ATPase, transmembrane domain M"/>
    <property type="match status" value="1"/>
</dbReference>
<keyword evidence="6 13" id="KW-0547">Nucleotide-binding</keyword>
<feature type="domain" description="Cation-transporting P-type ATPase C-terminal" evidence="16">
    <location>
        <begin position="1339"/>
        <end position="1512"/>
    </location>
</feature>
<dbReference type="InterPro" id="IPR047821">
    <property type="entry name" value="P5B-type_ATPase"/>
</dbReference>
<dbReference type="InterPro" id="IPR059000">
    <property type="entry name" value="ATPase_P-type_domA"/>
</dbReference>
<feature type="transmembrane region" description="Helical" evidence="13">
    <location>
        <begin position="1431"/>
        <end position="1450"/>
    </location>
</feature>
<dbReference type="NCBIfam" id="TIGR01494">
    <property type="entry name" value="ATPase_P-type"/>
    <property type="match status" value="1"/>
</dbReference>
<dbReference type="GO" id="GO:0016020">
    <property type="term" value="C:membrane"/>
    <property type="evidence" value="ECO:0007669"/>
    <property type="project" value="UniProtKB-SubCell"/>
</dbReference>
<evidence type="ECO:0000256" key="9">
    <source>
        <dbReference type="ARBA" id="ARBA00022967"/>
    </source>
</evidence>
<dbReference type="Pfam" id="PF00122">
    <property type="entry name" value="E1-E2_ATPase"/>
    <property type="match status" value="1"/>
</dbReference>